<gene>
    <name evidence="1" type="ORF">AWRI1631_90020</name>
</gene>
<proteinExistence type="predicted"/>
<dbReference type="AlphaFoldDB" id="B5VKE7"/>
<reference evidence="1 2" key="1">
    <citation type="journal article" date="2008" name="FEMS Yeast Res.">
        <title>Comparative genome analysis of a Saccharomyces cerevisiae wine strain.</title>
        <authorList>
            <person name="Borneman A.R."/>
            <person name="Forgan A.H."/>
            <person name="Pretorius I.S."/>
            <person name="Chambers P.J."/>
        </authorList>
    </citation>
    <scope>NUCLEOTIDE SEQUENCE [LARGE SCALE GENOMIC DNA]</scope>
    <source>
        <strain evidence="1 2">AWRI1631</strain>
    </source>
</reference>
<dbReference type="Proteomes" id="UP000008988">
    <property type="component" value="Unassembled WGS sequence"/>
</dbReference>
<evidence type="ECO:0000313" key="2">
    <source>
        <dbReference type="Proteomes" id="UP000008988"/>
    </source>
</evidence>
<name>B5VKE7_YEAS6</name>
<protein>
    <submittedName>
        <fullName evidence="1">Uncharacterized protein</fullName>
    </submittedName>
</protein>
<comment type="caution">
    <text evidence="1">The sequence shown here is derived from an EMBL/GenBank/DDBJ whole genome shotgun (WGS) entry which is preliminary data.</text>
</comment>
<accession>B5VKE7</accession>
<dbReference type="EMBL" id="ABSV01001169">
    <property type="protein sequence ID" value="EDZ71596.1"/>
    <property type="molecule type" value="Genomic_DNA"/>
</dbReference>
<sequence>MQWKLLITCYTLFKGLHEVYHASSFFYVLLVTQL</sequence>
<evidence type="ECO:0000313" key="1">
    <source>
        <dbReference type="EMBL" id="EDZ71596.1"/>
    </source>
</evidence>
<organism evidence="1 2">
    <name type="scientific">Saccharomyces cerevisiae (strain AWRI1631)</name>
    <name type="common">Baker's yeast</name>
    <dbReference type="NCBI Taxonomy" id="545124"/>
    <lineage>
        <taxon>Eukaryota</taxon>
        <taxon>Fungi</taxon>
        <taxon>Dikarya</taxon>
        <taxon>Ascomycota</taxon>
        <taxon>Saccharomycotina</taxon>
        <taxon>Saccharomycetes</taxon>
        <taxon>Saccharomycetales</taxon>
        <taxon>Saccharomycetaceae</taxon>
        <taxon>Saccharomyces</taxon>
    </lineage>
</organism>